<keyword evidence="2" id="KW-0067">ATP-binding</keyword>
<evidence type="ECO:0000313" key="5">
    <source>
        <dbReference type="Proteomes" id="UP000189670"/>
    </source>
</evidence>
<dbReference type="PIRSF" id="PIRSF003073">
    <property type="entry name" value="DNAC_TnpB_IstB"/>
    <property type="match status" value="1"/>
</dbReference>
<evidence type="ECO:0000256" key="2">
    <source>
        <dbReference type="ARBA" id="ARBA00022840"/>
    </source>
</evidence>
<dbReference type="PANTHER" id="PTHR30050:SF4">
    <property type="entry name" value="ATP-BINDING PROTEIN RV3427C IN INSERTION SEQUENCE-RELATED"/>
    <property type="match status" value="1"/>
</dbReference>
<dbReference type="SUPFAM" id="SSF52540">
    <property type="entry name" value="P-loop containing nucleoside triphosphate hydrolases"/>
    <property type="match status" value="1"/>
</dbReference>
<evidence type="ECO:0000259" key="3">
    <source>
        <dbReference type="Pfam" id="PF01695"/>
    </source>
</evidence>
<keyword evidence="1" id="KW-0547">Nucleotide-binding</keyword>
<evidence type="ECO:0000313" key="4">
    <source>
        <dbReference type="EMBL" id="ETR70499.1"/>
    </source>
</evidence>
<dbReference type="AlphaFoldDB" id="A0A1V1P6H4"/>
<sequence>MKRTLIEEAKQNLRRLKMNDMADELDQALTDAGKNREGHLTFIARLVKKQVDALNNRSLERRIKKAGFPERLTFENFDWNFQPGLNIEYIKNLAQLDFIEKRQPLVILGKTGTGKEHLATAFGIEACKFGYRVAFYRAQDLLSQLYASLAFDTTEKIISDLIRHDLLILVGLGYIRPKSEYPSLFFDLVNACRKRVSLIITSSISFEEWGQIMGNSSVTNAIVDRLFDHAALINIRSGRSYRTEGPHAPNYSLENTDSNLKVLTETV</sequence>
<organism evidence="4 5">
    <name type="scientific">Candidatus Magnetoglobus multicellularis str. Araruama</name>
    <dbReference type="NCBI Taxonomy" id="890399"/>
    <lineage>
        <taxon>Bacteria</taxon>
        <taxon>Pseudomonadati</taxon>
        <taxon>Thermodesulfobacteriota</taxon>
        <taxon>Desulfobacteria</taxon>
        <taxon>Desulfobacterales</taxon>
        <taxon>Desulfobacteraceae</taxon>
        <taxon>Candidatus Magnetoglobus</taxon>
    </lineage>
</organism>
<dbReference type="InterPro" id="IPR028350">
    <property type="entry name" value="DNAC/IstB-like"/>
</dbReference>
<dbReference type="GO" id="GO:0006260">
    <property type="term" value="P:DNA replication"/>
    <property type="evidence" value="ECO:0007669"/>
    <property type="project" value="TreeGrafter"/>
</dbReference>
<gene>
    <name evidence="4" type="ORF">OMM_03202</name>
</gene>
<dbReference type="Gene3D" id="3.40.50.300">
    <property type="entry name" value="P-loop containing nucleotide triphosphate hydrolases"/>
    <property type="match status" value="1"/>
</dbReference>
<proteinExistence type="predicted"/>
<protein>
    <submittedName>
        <fullName evidence="4">Transposase (IS21 family protein)</fullName>
    </submittedName>
</protein>
<evidence type="ECO:0000256" key="1">
    <source>
        <dbReference type="ARBA" id="ARBA00022741"/>
    </source>
</evidence>
<comment type="caution">
    <text evidence="4">The sequence shown here is derived from an EMBL/GenBank/DDBJ whole genome shotgun (WGS) entry which is preliminary data.</text>
</comment>
<name>A0A1V1P6H4_9BACT</name>
<dbReference type="Proteomes" id="UP000189670">
    <property type="component" value="Unassembled WGS sequence"/>
</dbReference>
<feature type="domain" description="IstB-like ATP-binding" evidence="3">
    <location>
        <begin position="13"/>
        <end position="243"/>
    </location>
</feature>
<dbReference type="EMBL" id="ATBP01000415">
    <property type="protein sequence ID" value="ETR70499.1"/>
    <property type="molecule type" value="Genomic_DNA"/>
</dbReference>
<dbReference type="InterPro" id="IPR027417">
    <property type="entry name" value="P-loop_NTPase"/>
</dbReference>
<dbReference type="InterPro" id="IPR002611">
    <property type="entry name" value="IstB_ATP-bd"/>
</dbReference>
<dbReference type="PANTHER" id="PTHR30050">
    <property type="entry name" value="CHROMOSOMAL REPLICATION INITIATOR PROTEIN DNAA"/>
    <property type="match status" value="1"/>
</dbReference>
<dbReference type="Pfam" id="PF01695">
    <property type="entry name" value="IstB_IS21"/>
    <property type="match status" value="1"/>
</dbReference>
<dbReference type="InterPro" id="IPR047661">
    <property type="entry name" value="IstB"/>
</dbReference>
<reference evidence="5" key="1">
    <citation type="submission" date="2012-11" db="EMBL/GenBank/DDBJ databases">
        <authorList>
            <person name="Lucero-Rivera Y.E."/>
            <person name="Tovar-Ramirez D."/>
        </authorList>
    </citation>
    <scope>NUCLEOTIDE SEQUENCE [LARGE SCALE GENOMIC DNA]</scope>
    <source>
        <strain evidence="5">Araruama</strain>
    </source>
</reference>
<dbReference type="GO" id="GO:0005524">
    <property type="term" value="F:ATP binding"/>
    <property type="evidence" value="ECO:0007669"/>
    <property type="project" value="UniProtKB-KW"/>
</dbReference>
<accession>A0A1V1P6H4</accession>
<dbReference type="NCBIfam" id="NF038214">
    <property type="entry name" value="IS21_help_AAA"/>
    <property type="match status" value="1"/>
</dbReference>